<dbReference type="InterPro" id="IPR009907">
    <property type="entry name" value="RpoY"/>
</dbReference>
<comment type="subunit">
    <text evidence="5">RNAP is composed of a core of 2 alpha, a beta and a beta' subunit. The core is associated with a delta subunit, and at least one of epsilon or omega. When a sigma factor is associated with the core the holoenzyme is formed, which can initiate transcription.</text>
</comment>
<dbReference type="GO" id="GO:0006351">
    <property type="term" value="P:DNA-templated transcription"/>
    <property type="evidence" value="ECO:0007669"/>
    <property type="project" value="UniProtKB-UniRule"/>
</dbReference>
<reference evidence="6 7" key="1">
    <citation type="submission" date="2015-09" db="EMBL/GenBank/DDBJ databases">
        <title>Genome sequencing project for genomic taxonomy and phylogenomics of Bacillus-like bacteria.</title>
        <authorList>
            <person name="Liu B."/>
            <person name="Wang J."/>
            <person name="Zhu Y."/>
            <person name="Liu G."/>
            <person name="Chen Q."/>
            <person name="Chen Z."/>
            <person name="Lan J."/>
            <person name="Che J."/>
            <person name="Ge C."/>
            <person name="Shi H."/>
            <person name="Pan Z."/>
            <person name="Liu X."/>
        </authorList>
    </citation>
    <scope>NUCLEOTIDE SEQUENCE [LARGE SCALE GENOMIC DNA]</scope>
    <source>
        <strain evidence="6 7">LMG 18435</strain>
    </source>
</reference>
<keyword evidence="2 5" id="KW-0808">Transferase</keyword>
<accession>A0A0Q3WYF3</accession>
<keyword evidence="1 5" id="KW-0240">DNA-directed RNA polymerase</keyword>
<name>A0A0Q3WYF3_9BACI</name>
<dbReference type="Proteomes" id="UP000051888">
    <property type="component" value="Unassembled WGS sequence"/>
</dbReference>
<evidence type="ECO:0000256" key="3">
    <source>
        <dbReference type="ARBA" id="ARBA00022695"/>
    </source>
</evidence>
<comment type="similarity">
    <text evidence="5">Belongs to the RNA polymerase subunit epsilon family.</text>
</comment>
<dbReference type="HAMAP" id="MF_01553">
    <property type="entry name" value="RNApol_bact_RpoY"/>
    <property type="match status" value="1"/>
</dbReference>
<evidence type="ECO:0000256" key="1">
    <source>
        <dbReference type="ARBA" id="ARBA00022478"/>
    </source>
</evidence>
<organism evidence="6 7">
    <name type="scientific">Heyndrickxia shackletonii</name>
    <dbReference type="NCBI Taxonomy" id="157838"/>
    <lineage>
        <taxon>Bacteria</taxon>
        <taxon>Bacillati</taxon>
        <taxon>Bacillota</taxon>
        <taxon>Bacilli</taxon>
        <taxon>Bacillales</taxon>
        <taxon>Bacillaceae</taxon>
        <taxon>Heyndrickxia</taxon>
    </lineage>
</organism>
<comment type="caution">
    <text evidence="6">The sequence shown here is derived from an EMBL/GenBank/DDBJ whole genome shotgun (WGS) entry which is preliminary data.</text>
</comment>
<proteinExistence type="inferred from homology"/>
<protein>
    <recommendedName>
        <fullName evidence="5">DNA-directed RNA polymerase subunit epsilon</fullName>
        <shortName evidence="5">RNAP epsilon subunit</shortName>
        <ecNumber evidence="5">2.7.7.6</ecNumber>
    </recommendedName>
    <alternativeName>
        <fullName evidence="5">RNA polymerase epsilon subunit</fullName>
    </alternativeName>
    <alternativeName>
        <fullName evidence="5">Transcriptase subunit epsilon</fullName>
    </alternativeName>
</protein>
<dbReference type="GO" id="GO:0003899">
    <property type="term" value="F:DNA-directed RNA polymerase activity"/>
    <property type="evidence" value="ECO:0007669"/>
    <property type="project" value="UniProtKB-UniRule"/>
</dbReference>
<dbReference type="GO" id="GO:0000428">
    <property type="term" value="C:DNA-directed RNA polymerase complex"/>
    <property type="evidence" value="ECO:0007669"/>
    <property type="project" value="UniProtKB-KW"/>
</dbReference>
<dbReference type="PATRIC" id="fig|157838.3.peg.3439"/>
<dbReference type="OrthoDB" id="2147503at2"/>
<evidence type="ECO:0000313" key="6">
    <source>
        <dbReference type="EMBL" id="KQL54783.1"/>
    </source>
</evidence>
<dbReference type="Gene3D" id="3.10.20.730">
    <property type="entry name" value="RNAP, epsilon subunit-like"/>
    <property type="match status" value="1"/>
</dbReference>
<evidence type="ECO:0000313" key="7">
    <source>
        <dbReference type="Proteomes" id="UP000051888"/>
    </source>
</evidence>
<keyword evidence="3 5" id="KW-0548">Nucleotidyltransferase</keyword>
<comment type="function">
    <text evidence="5">A non-essential component of RNA polymerase (RNAP).</text>
</comment>
<dbReference type="RefSeq" id="WP_055740565.1">
    <property type="nucleotide sequence ID" value="NZ_JAAIWL010000003.1"/>
</dbReference>
<keyword evidence="4 5" id="KW-0804">Transcription</keyword>
<dbReference type="EMBL" id="LJJC01000004">
    <property type="protein sequence ID" value="KQL54783.1"/>
    <property type="molecule type" value="Genomic_DNA"/>
</dbReference>
<sequence length="70" mass="8808">MMYKVYYQEDKYEVPVREKTKTIFLQANSEREARQLLKDRQINIEFVQRVEGPYYEYEKQQEYFKVTEIR</sequence>
<evidence type="ECO:0000256" key="4">
    <source>
        <dbReference type="ARBA" id="ARBA00023163"/>
    </source>
</evidence>
<dbReference type="STRING" id="157838.AN964_15555"/>
<keyword evidence="7" id="KW-1185">Reference proteome</keyword>
<dbReference type="EC" id="2.7.7.6" evidence="5"/>
<dbReference type="GO" id="GO:0003677">
    <property type="term" value="F:DNA binding"/>
    <property type="evidence" value="ECO:0007669"/>
    <property type="project" value="UniProtKB-UniRule"/>
</dbReference>
<dbReference type="AlphaFoldDB" id="A0A0Q3WYF3"/>
<gene>
    <name evidence="5" type="primary">rpoY</name>
    <name evidence="6" type="ORF">AN964_15555</name>
</gene>
<evidence type="ECO:0000256" key="2">
    <source>
        <dbReference type="ARBA" id="ARBA00022679"/>
    </source>
</evidence>
<evidence type="ECO:0000256" key="5">
    <source>
        <dbReference type="HAMAP-Rule" id="MF_01553"/>
    </source>
</evidence>
<comment type="catalytic activity">
    <reaction evidence="5">
        <text>RNA(n) + a ribonucleoside 5'-triphosphate = RNA(n+1) + diphosphate</text>
        <dbReference type="Rhea" id="RHEA:21248"/>
        <dbReference type="Rhea" id="RHEA-COMP:14527"/>
        <dbReference type="Rhea" id="RHEA-COMP:17342"/>
        <dbReference type="ChEBI" id="CHEBI:33019"/>
        <dbReference type="ChEBI" id="CHEBI:61557"/>
        <dbReference type="ChEBI" id="CHEBI:140395"/>
        <dbReference type="EC" id="2.7.7.6"/>
    </reaction>
</comment>
<dbReference type="Pfam" id="PF07288">
    <property type="entry name" value="RpoY"/>
    <property type="match status" value="1"/>
</dbReference>